<feature type="compositionally biased region" description="Pro residues" evidence="1">
    <location>
        <begin position="171"/>
        <end position="184"/>
    </location>
</feature>
<proteinExistence type="predicted"/>
<evidence type="ECO:0000313" key="4">
    <source>
        <dbReference type="Proteomes" id="UP001597115"/>
    </source>
</evidence>
<evidence type="ECO:0000256" key="2">
    <source>
        <dbReference type="SAM" id="SignalP"/>
    </source>
</evidence>
<organism evidence="3 4">
    <name type="scientific">Sphingomonas tabacisoli</name>
    <dbReference type="NCBI Taxonomy" id="2249466"/>
    <lineage>
        <taxon>Bacteria</taxon>
        <taxon>Pseudomonadati</taxon>
        <taxon>Pseudomonadota</taxon>
        <taxon>Alphaproteobacteria</taxon>
        <taxon>Sphingomonadales</taxon>
        <taxon>Sphingomonadaceae</taxon>
        <taxon>Sphingomonas</taxon>
    </lineage>
</organism>
<protein>
    <submittedName>
        <fullName evidence="3">Uncharacterized protein</fullName>
    </submittedName>
</protein>
<keyword evidence="4" id="KW-1185">Reference proteome</keyword>
<evidence type="ECO:0000256" key="1">
    <source>
        <dbReference type="SAM" id="MobiDB-lite"/>
    </source>
</evidence>
<dbReference type="RefSeq" id="WP_380891423.1">
    <property type="nucleotide sequence ID" value="NZ_JBHUDY010000003.1"/>
</dbReference>
<feature type="region of interest" description="Disordered" evidence="1">
    <location>
        <begin position="171"/>
        <end position="238"/>
    </location>
</feature>
<evidence type="ECO:0000313" key="3">
    <source>
        <dbReference type="EMBL" id="MFD1613378.1"/>
    </source>
</evidence>
<dbReference type="Proteomes" id="UP001597115">
    <property type="component" value="Unassembled WGS sequence"/>
</dbReference>
<accession>A0ABW4I648</accession>
<feature type="chain" id="PRO_5045733079" evidence="2">
    <location>
        <begin position="23"/>
        <end position="289"/>
    </location>
</feature>
<keyword evidence="2" id="KW-0732">Signal</keyword>
<comment type="caution">
    <text evidence="3">The sequence shown here is derived from an EMBL/GenBank/DDBJ whole genome shotgun (WGS) entry which is preliminary data.</text>
</comment>
<gene>
    <name evidence="3" type="ORF">ACFSCW_16380</name>
</gene>
<dbReference type="PROSITE" id="PS51257">
    <property type="entry name" value="PROKAR_LIPOPROTEIN"/>
    <property type="match status" value="1"/>
</dbReference>
<dbReference type="EMBL" id="JBHUDY010000003">
    <property type="protein sequence ID" value="MFD1613378.1"/>
    <property type="molecule type" value="Genomic_DNA"/>
</dbReference>
<reference evidence="4" key="1">
    <citation type="journal article" date="2019" name="Int. J. Syst. Evol. Microbiol.">
        <title>The Global Catalogue of Microorganisms (GCM) 10K type strain sequencing project: providing services to taxonomists for standard genome sequencing and annotation.</title>
        <authorList>
            <consortium name="The Broad Institute Genomics Platform"/>
            <consortium name="The Broad Institute Genome Sequencing Center for Infectious Disease"/>
            <person name="Wu L."/>
            <person name="Ma J."/>
        </authorList>
    </citation>
    <scope>NUCLEOTIDE SEQUENCE [LARGE SCALE GENOMIC DNA]</scope>
    <source>
        <strain evidence="4">CGMCC 1.16275</strain>
    </source>
</reference>
<sequence length="289" mass="30997">MFGRHISALALLLSCASAPLHANVSSFNGDCWQGSELDALKVQRFKTMLLVSMLNCRDQEPGIGEDYNRFIRANRDLIAQNQSVVRQHFIRTHGPSGGLTAYTDYETALGNQFSNADYSPDRCADAAAELREAGYVSERGLMDMIQSVPDENDVAICGAEPRYAERRAEFAPPPPVVQPAPVPPQMQVETQGPDDESSDLAAIEPEGPARAIDPNQGRLTEAAPPPPVAMPEKANEPAPAPVQLAVADVPKPVVAAPQAPDRVKAVRDAAKALREALAALETEEGEGVK</sequence>
<feature type="signal peptide" evidence="2">
    <location>
        <begin position="1"/>
        <end position="22"/>
    </location>
</feature>
<name>A0ABW4I648_9SPHN</name>